<dbReference type="HOGENOM" id="CLU_010718_0_2_1"/>
<dbReference type="eggNOG" id="ENOG502RZD1">
    <property type="taxonomic scope" value="Eukaryota"/>
</dbReference>
<dbReference type="AlphaFoldDB" id="T1HHL4"/>
<dbReference type="InterPro" id="IPR004119">
    <property type="entry name" value="EcKL"/>
</dbReference>
<evidence type="ECO:0000313" key="2">
    <source>
        <dbReference type="EnsemblMetazoa" id="RPRC003537-PA"/>
    </source>
</evidence>
<dbReference type="Gene3D" id="3.90.1200.10">
    <property type="match status" value="1"/>
</dbReference>
<evidence type="ECO:0000313" key="3">
    <source>
        <dbReference type="Proteomes" id="UP000015103"/>
    </source>
</evidence>
<dbReference type="InParanoid" id="T1HHL4"/>
<dbReference type="PANTHER" id="PTHR11012:SF56">
    <property type="entry name" value="CHK KINASE-LIKE DOMAIN-CONTAINING PROTEIN-RELATED"/>
    <property type="match status" value="1"/>
</dbReference>
<dbReference type="SMART" id="SM00587">
    <property type="entry name" value="CHK"/>
    <property type="match status" value="1"/>
</dbReference>
<dbReference type="OMA" id="AFDLHYF"/>
<reference evidence="2" key="1">
    <citation type="submission" date="2015-05" db="UniProtKB">
        <authorList>
            <consortium name="EnsemblMetazoa"/>
        </authorList>
    </citation>
    <scope>IDENTIFICATION</scope>
</reference>
<dbReference type="VEuPathDB" id="VectorBase:RPRC003537"/>
<dbReference type="Pfam" id="PF02958">
    <property type="entry name" value="EcKL"/>
    <property type="match status" value="1"/>
</dbReference>
<accession>T1HHL4</accession>
<dbReference type="SUPFAM" id="SSF56112">
    <property type="entry name" value="Protein kinase-like (PK-like)"/>
    <property type="match status" value="1"/>
</dbReference>
<protein>
    <submittedName>
        <fullName evidence="2">CHK domain-containing protein</fullName>
    </submittedName>
</protein>
<feature type="domain" description="CHK kinase-like" evidence="1">
    <location>
        <begin position="122"/>
        <end position="314"/>
    </location>
</feature>
<evidence type="ECO:0000259" key="1">
    <source>
        <dbReference type="SMART" id="SM00587"/>
    </source>
</evidence>
<dbReference type="FunCoup" id="T1HHL4">
    <property type="interactions" value="20"/>
</dbReference>
<dbReference type="GeneID" id="141453705"/>
<organism evidence="2 3">
    <name type="scientific">Rhodnius prolixus</name>
    <name type="common">Triatomid bug</name>
    <dbReference type="NCBI Taxonomy" id="13249"/>
    <lineage>
        <taxon>Eukaryota</taxon>
        <taxon>Metazoa</taxon>
        <taxon>Ecdysozoa</taxon>
        <taxon>Arthropoda</taxon>
        <taxon>Hexapoda</taxon>
        <taxon>Insecta</taxon>
        <taxon>Pterygota</taxon>
        <taxon>Neoptera</taxon>
        <taxon>Paraneoptera</taxon>
        <taxon>Hemiptera</taxon>
        <taxon>Heteroptera</taxon>
        <taxon>Panheteroptera</taxon>
        <taxon>Cimicomorpha</taxon>
        <taxon>Reduviidae</taxon>
        <taxon>Triatominae</taxon>
        <taxon>Rhodnius</taxon>
    </lineage>
</organism>
<dbReference type="InterPro" id="IPR015897">
    <property type="entry name" value="CHK_kinase-like"/>
</dbReference>
<dbReference type="RefSeq" id="XP_073983330.1">
    <property type="nucleotide sequence ID" value="XM_074127229.1"/>
</dbReference>
<keyword evidence="3" id="KW-1185">Reference proteome</keyword>
<dbReference type="EMBL" id="ACPB03000319">
    <property type="status" value="NOT_ANNOTATED_CDS"/>
    <property type="molecule type" value="Genomic_DNA"/>
</dbReference>
<sequence length="404" mass="46492">MLMDPLPVAQTVQKYFQDGGQVTVCDSKSVVSDDNNYASDMTRISLKIKAPEGGYKTVSVIVKESLLDRIVTEAVQVNVHFSTEFKMYCEVLPTMEQLVKEFPIYQDTLWPHCLGHLDERKIVLEDLQVFGYRMGNRECGLDYDEASLVIKSLARFHALSVILVEKGLIHADDFSHFVFGGHFQDINELIISSFKSLHQAIYTCWSEEWKDIIDKLGKVSEVAIDQLKQLRSEPAKLKVLNHGDPWVNNIMFKYSNVSSSPESVKFVDFQLSHYNSFAFDLHYFLSTSVSYEVLFMFDRLILEYTETLWKCLRNMGYLEVPTYKDVMDEMKRTEFFGLFAAVTVAPVVCAPPEFSPPKISTSEMSVEEMERRKIARYSTLEYTKRLQIILRRAQHGGLLQTICH</sequence>
<proteinExistence type="predicted"/>
<dbReference type="EnsemblMetazoa" id="RPRC003537-RA">
    <property type="protein sequence ID" value="RPRC003537-PA"/>
    <property type="gene ID" value="RPRC003537"/>
</dbReference>
<dbReference type="InterPro" id="IPR011009">
    <property type="entry name" value="Kinase-like_dom_sf"/>
</dbReference>
<name>T1HHL4_RHOPR</name>
<dbReference type="Proteomes" id="UP000015103">
    <property type="component" value="Unassembled WGS sequence"/>
</dbReference>
<dbReference type="PANTHER" id="PTHR11012">
    <property type="entry name" value="PROTEIN KINASE-LIKE DOMAIN-CONTAINING"/>
    <property type="match status" value="1"/>
</dbReference>